<dbReference type="RefSeq" id="WP_128685003.1">
    <property type="nucleotide sequence ID" value="NZ_CP029684.2"/>
</dbReference>
<keyword evidence="2" id="KW-0694">RNA-binding</keyword>
<dbReference type="GO" id="GO:1990904">
    <property type="term" value="C:ribonucleoprotein complex"/>
    <property type="evidence" value="ECO:0007669"/>
    <property type="project" value="UniProtKB-KW"/>
</dbReference>
<dbReference type="EMBL" id="CP029684">
    <property type="protein sequence ID" value="QAS69146.1"/>
    <property type="molecule type" value="Genomic_DNA"/>
</dbReference>
<keyword evidence="1" id="KW-0699">rRNA-binding</keyword>
<dbReference type="GO" id="GO:0003735">
    <property type="term" value="F:structural constituent of ribosome"/>
    <property type="evidence" value="ECO:0007669"/>
    <property type="project" value="InterPro"/>
</dbReference>
<evidence type="ECO:0000313" key="7">
    <source>
        <dbReference type="EMBL" id="MDN6900868.1"/>
    </source>
</evidence>
<evidence type="ECO:0000256" key="5">
    <source>
        <dbReference type="ARBA" id="ARBA00035136"/>
    </source>
</evidence>
<sequence length="88" mass="9789">MPIIESSIQRDRLNKVERAIRVPQISAYRTAIKNFEKAAAAGADNLDRLYSKTSAAVDKAQSKNLIKKNKASRDKARLYLLLKSASAK</sequence>
<dbReference type="AlphaFoldDB" id="A0AAJ1RC09"/>
<evidence type="ECO:0000256" key="3">
    <source>
        <dbReference type="ARBA" id="ARBA00022980"/>
    </source>
</evidence>
<dbReference type="InterPro" id="IPR036510">
    <property type="entry name" value="Ribosomal_bS20_sf"/>
</dbReference>
<dbReference type="GO" id="GO:0006412">
    <property type="term" value="P:translation"/>
    <property type="evidence" value="ECO:0007669"/>
    <property type="project" value="InterPro"/>
</dbReference>
<protein>
    <recommendedName>
        <fullName evidence="5">Small ribosomal subunit protein bS20</fullName>
    </recommendedName>
    <alternativeName>
        <fullName evidence="6">30S ribosomal protein S20</fullName>
    </alternativeName>
</protein>
<gene>
    <name evidence="8" type="ORF">DLJ48_00700</name>
    <name evidence="7" type="ORF">EVC35_07715</name>
</gene>
<dbReference type="SUPFAM" id="SSF46992">
    <property type="entry name" value="Ribosomal protein S20"/>
    <property type="match status" value="1"/>
</dbReference>
<evidence type="ECO:0000256" key="1">
    <source>
        <dbReference type="ARBA" id="ARBA00022730"/>
    </source>
</evidence>
<evidence type="ECO:0000313" key="10">
    <source>
        <dbReference type="Proteomes" id="UP001167919"/>
    </source>
</evidence>
<reference evidence="8 9" key="1">
    <citation type="journal article" date="2019" name="Syst. Appl. Microbiol.">
        <title>Oenococcus sicerae sp. nov., isolated from French cider.</title>
        <authorList>
            <person name="Cousin F.J."/>
            <person name="Le Guellec R."/>
            <person name="Chagnot C."/>
            <person name="Goux D."/>
            <person name="Dalmasso M."/>
            <person name="Laplace J.M."/>
            <person name="Cretenet M."/>
        </authorList>
    </citation>
    <scope>NUCLEOTIDE SEQUENCE [LARGE SCALE GENOMIC DNA]</scope>
    <source>
        <strain evidence="8 9">UCMA 15228</strain>
    </source>
</reference>
<keyword evidence="3 7" id="KW-0689">Ribosomal protein</keyword>
<keyword evidence="9" id="KW-1185">Reference proteome</keyword>
<dbReference type="Gene3D" id="1.20.58.110">
    <property type="entry name" value="Ribosomal protein S20"/>
    <property type="match status" value="1"/>
</dbReference>
<evidence type="ECO:0000313" key="9">
    <source>
        <dbReference type="Proteomes" id="UP000286907"/>
    </source>
</evidence>
<accession>A0AAJ1RC09</accession>
<name>A0AAJ1RC09_9LACO</name>
<dbReference type="NCBIfam" id="TIGR00029">
    <property type="entry name" value="S20"/>
    <property type="match status" value="1"/>
</dbReference>
<dbReference type="EMBL" id="SDWY01000004">
    <property type="protein sequence ID" value="MDN6900868.1"/>
    <property type="molecule type" value="Genomic_DNA"/>
</dbReference>
<reference evidence="7" key="2">
    <citation type="submission" date="2019-01" db="EMBL/GenBank/DDBJ databases">
        <title>Oenococcus sicerae UCMA17102.</title>
        <authorList>
            <person name="Cousin F.J."/>
            <person name="Le Guellec R."/>
            <person name="Cretenet M."/>
        </authorList>
    </citation>
    <scope>NUCLEOTIDE SEQUENCE</scope>
    <source>
        <strain evidence="7">UCMA17102</strain>
    </source>
</reference>
<proteinExistence type="predicted"/>
<reference evidence="8" key="3">
    <citation type="submission" date="2020-01" db="EMBL/GenBank/DDBJ databases">
        <authorList>
            <person name="Cousin F.J."/>
            <person name="Le Guellec R."/>
            <person name="Cretenet M."/>
        </authorList>
    </citation>
    <scope>NUCLEOTIDE SEQUENCE</scope>
    <source>
        <strain evidence="8">UCMA 15228</strain>
    </source>
</reference>
<keyword evidence="4" id="KW-0687">Ribonucleoprotein</keyword>
<evidence type="ECO:0000256" key="2">
    <source>
        <dbReference type="ARBA" id="ARBA00022884"/>
    </source>
</evidence>
<dbReference type="GO" id="GO:0019843">
    <property type="term" value="F:rRNA binding"/>
    <property type="evidence" value="ECO:0007669"/>
    <property type="project" value="UniProtKB-KW"/>
</dbReference>
<evidence type="ECO:0000256" key="6">
    <source>
        <dbReference type="ARBA" id="ARBA00035343"/>
    </source>
</evidence>
<organism evidence="7 10">
    <name type="scientific">Oenococcus sicerae</name>
    <dbReference type="NCBI Taxonomy" id="2203724"/>
    <lineage>
        <taxon>Bacteria</taxon>
        <taxon>Bacillati</taxon>
        <taxon>Bacillota</taxon>
        <taxon>Bacilli</taxon>
        <taxon>Lactobacillales</taxon>
        <taxon>Lactobacillaceae</taxon>
        <taxon>Oenococcus</taxon>
    </lineage>
</organism>
<dbReference type="Proteomes" id="UP001167919">
    <property type="component" value="Unassembled WGS sequence"/>
</dbReference>
<evidence type="ECO:0000256" key="4">
    <source>
        <dbReference type="ARBA" id="ARBA00023274"/>
    </source>
</evidence>
<dbReference type="InterPro" id="IPR002583">
    <property type="entry name" value="Ribosomal_bS20"/>
</dbReference>
<evidence type="ECO:0000313" key="8">
    <source>
        <dbReference type="EMBL" id="QAS69146.1"/>
    </source>
</evidence>
<dbReference type="GO" id="GO:0005840">
    <property type="term" value="C:ribosome"/>
    <property type="evidence" value="ECO:0007669"/>
    <property type="project" value="UniProtKB-KW"/>
</dbReference>
<dbReference type="Pfam" id="PF01649">
    <property type="entry name" value="Ribosomal_S20p"/>
    <property type="match status" value="1"/>
</dbReference>
<dbReference type="Proteomes" id="UP000286907">
    <property type="component" value="Chromosome"/>
</dbReference>